<keyword evidence="4 10" id="KW-0925">Oxylipin biosynthesis</keyword>
<keyword evidence="5" id="KW-0276">Fatty acid metabolism</keyword>
<dbReference type="InterPro" id="IPR000907">
    <property type="entry name" value="LipOase"/>
</dbReference>
<dbReference type="PROSITE" id="PS00081">
    <property type="entry name" value="LIPOXYGENASE_2"/>
    <property type="match status" value="1"/>
</dbReference>
<comment type="similarity">
    <text evidence="1 10">Belongs to the lipoxygenase family.</text>
</comment>
<dbReference type="Gene3D" id="1.20.245.10">
    <property type="entry name" value="Lipoxygenase-1, Domain 5"/>
    <property type="match status" value="2"/>
</dbReference>
<dbReference type="EC" id="1.13.11.-" evidence="10"/>
<evidence type="ECO:0000256" key="4">
    <source>
        <dbReference type="ARBA" id="ARBA00022767"/>
    </source>
</evidence>
<comment type="pathway">
    <text evidence="10">Lipid metabolism; oxylipin biosynthesis.</text>
</comment>
<evidence type="ECO:0000256" key="10">
    <source>
        <dbReference type="RuleBase" id="RU003975"/>
    </source>
</evidence>
<feature type="domain" description="Lipoxygenase" evidence="11">
    <location>
        <begin position="218"/>
        <end position="827"/>
    </location>
</feature>
<keyword evidence="8" id="KW-0443">Lipid metabolism</keyword>
<dbReference type="SUPFAM" id="SSF48484">
    <property type="entry name" value="Lipoxigenase"/>
    <property type="match status" value="1"/>
</dbReference>
<dbReference type="InterPro" id="IPR020834">
    <property type="entry name" value="LipOase_CS"/>
</dbReference>
<dbReference type="SMART" id="SM00308">
    <property type="entry name" value="LH2"/>
    <property type="match status" value="1"/>
</dbReference>
<keyword evidence="3" id="KW-0479">Metal-binding</keyword>
<comment type="caution">
    <text evidence="12">The sequence shown here is derived from an EMBL/GenBank/DDBJ whole genome shotgun (WGS) entry which is preliminary data.</text>
</comment>
<dbReference type="InterPro" id="IPR001246">
    <property type="entry name" value="LipOase_plant"/>
</dbReference>
<dbReference type="InterPro" id="IPR036226">
    <property type="entry name" value="LipOase_C_sf"/>
</dbReference>
<evidence type="ECO:0000256" key="5">
    <source>
        <dbReference type="ARBA" id="ARBA00022832"/>
    </source>
</evidence>
<dbReference type="SUPFAM" id="SSF49723">
    <property type="entry name" value="Lipase/lipooxygenase domain (PLAT/LH2 domain)"/>
    <property type="match status" value="1"/>
</dbReference>
<keyword evidence="7" id="KW-0560">Oxidoreductase</keyword>
<reference evidence="12 13" key="1">
    <citation type="journal article" date="2023" name="Plant Biotechnol. J.">
        <title>Chromosome-level wild Hevea brasiliensis genome provides new tools for genomic-assisted breeding and valuable loci to elevate rubber yield.</title>
        <authorList>
            <person name="Cheng H."/>
            <person name="Song X."/>
            <person name="Hu Y."/>
            <person name="Wu T."/>
            <person name="Yang Q."/>
            <person name="An Z."/>
            <person name="Feng S."/>
            <person name="Deng Z."/>
            <person name="Wu W."/>
            <person name="Zeng X."/>
            <person name="Tu M."/>
            <person name="Wang X."/>
            <person name="Huang H."/>
        </authorList>
    </citation>
    <scope>NUCLEOTIDE SEQUENCE [LARGE SCALE GENOMIC DNA]</scope>
    <source>
        <strain evidence="12">MT/VB/25A 57/8</strain>
    </source>
</reference>
<protein>
    <recommendedName>
        <fullName evidence="10">Lipoxygenase</fullName>
        <ecNumber evidence="10">1.13.11.-</ecNumber>
    </recommendedName>
</protein>
<dbReference type="PROSITE" id="PS51393">
    <property type="entry name" value="LIPOXYGENASE_3"/>
    <property type="match status" value="1"/>
</dbReference>
<dbReference type="PRINTS" id="PR00468">
    <property type="entry name" value="PLTLPOXGNASE"/>
</dbReference>
<evidence type="ECO:0000256" key="3">
    <source>
        <dbReference type="ARBA" id="ARBA00022723"/>
    </source>
</evidence>
<comment type="function">
    <text evidence="10">Plant lipoxygenase may be involved in a number of diverse aspects of plant physiology including growth and development, pest resistance, and senescence or responses to wounding.</text>
</comment>
<dbReference type="InterPro" id="IPR001024">
    <property type="entry name" value="PLAT/LH2_dom"/>
</dbReference>
<evidence type="ECO:0000259" key="11">
    <source>
        <dbReference type="PROSITE" id="PS51393"/>
    </source>
</evidence>
<evidence type="ECO:0000256" key="9">
    <source>
        <dbReference type="ARBA" id="ARBA00023160"/>
    </source>
</evidence>
<dbReference type="EMBL" id="JARPOI010000018">
    <property type="protein sequence ID" value="KAJ9136163.1"/>
    <property type="molecule type" value="Genomic_DNA"/>
</dbReference>
<dbReference type="Pfam" id="PF01477">
    <property type="entry name" value="PLAT"/>
    <property type="match status" value="1"/>
</dbReference>
<sequence length="827" mass="94036">MAMTVAGEALEEYSPNPLPKSRFIFSNHFILQQNNRSSIAFSFSLALDKSRRRLRQKVRAPAGAEAALKNYYNEPMEAMAEMSQKLKMEALVTVRNTMFHWLQSFINPWQKSTIVLQLISSDIDPSKGTMQPKRSSKATLEWSKRFKTEDKLIIYKVEFMVEPNFGVPGAITVINMCQNEFYLESITVEGVIHFPCDSWVQPPQNCHAEKRTFFTEKAYLPCQTPSGIKEIREMELNQLRGDGKGFRKLDLGNPDKGMEYARPILVDENTESPANVSTPMYVPRDEAFEDSKRKDISAGKLKGVLKNFIPTLVRKASIHGDSIKDFSEINRLYKKSINTAVKENSQNESWKNFPLTYNLSKMSESITESHRFDAPKGISVSGELSCLRDDEFGRLTLRGMNPFSIERPKAFPPVSKLNTSIYGPPESAVEEEHIIAHLNGMSAQQALEEHKLFILDYNDIYLPFLSRINSVGDRKAHATRTIFYLTPLGTLKPIAIELSSAPSLELNSPSKQVLTPPVDATTYWLWQLAKAHVCSSDAGAHQRIHHWLRIHACMEPFIIAAHRQLSVMHPVYKILKPHMLYTLAINAEAREVLISANGIVESYFGPQKYCLGITESAYRDWWRFDMEASPLILSEAQVHGLRLVIEDYPYANDGLLICLVQFDTELQAWCNEFINVGDLVSMLTIFIWVVTAQHAASNYGQYHYGGYVPIRPPHMRRLVPMQGDVEYEHFLADPRGYYLSSLPSLLQVTHFMSVLDILSTHAVDKEYMGARKDLSTWSGDVVIIEAFYGFSMEMKKIEKEIEKRNSDPNNRNRFGAGIAPYELLLPS</sequence>
<dbReference type="InterPro" id="IPR027433">
    <property type="entry name" value="Lipoxygenase_dom_3"/>
</dbReference>
<dbReference type="Gene3D" id="2.60.60.20">
    <property type="entry name" value="PLAT/LH2 domain"/>
    <property type="match status" value="1"/>
</dbReference>
<keyword evidence="9 10" id="KW-0275">Fatty acid biosynthesis</keyword>
<evidence type="ECO:0000256" key="7">
    <source>
        <dbReference type="ARBA" id="ARBA00023002"/>
    </source>
</evidence>
<accession>A0ABQ9KHI1</accession>
<keyword evidence="6" id="KW-0223">Dioxygenase</keyword>
<dbReference type="Gene3D" id="3.10.450.60">
    <property type="match status" value="1"/>
</dbReference>
<dbReference type="Gene3D" id="4.10.372.10">
    <property type="entry name" value="Lipoxygenase-1, Domain 3"/>
    <property type="match status" value="1"/>
</dbReference>
<evidence type="ECO:0000256" key="1">
    <source>
        <dbReference type="ARBA" id="ARBA00009419"/>
    </source>
</evidence>
<keyword evidence="2 10" id="KW-0444">Lipid biosynthesis</keyword>
<name>A0ABQ9KHI1_HEVBR</name>
<gene>
    <name evidence="12" type="ORF">P3X46_033267</name>
</gene>
<dbReference type="Proteomes" id="UP001174677">
    <property type="component" value="Chromosome 18"/>
</dbReference>
<dbReference type="Gene3D" id="4.10.375.10">
    <property type="entry name" value="Lipoxygenase-1, Domain 2"/>
    <property type="match status" value="1"/>
</dbReference>
<evidence type="ECO:0000256" key="6">
    <source>
        <dbReference type="ARBA" id="ARBA00022964"/>
    </source>
</evidence>
<dbReference type="InterPro" id="IPR013819">
    <property type="entry name" value="LipOase_C"/>
</dbReference>
<evidence type="ECO:0000313" key="13">
    <source>
        <dbReference type="Proteomes" id="UP001174677"/>
    </source>
</evidence>
<evidence type="ECO:0000313" key="12">
    <source>
        <dbReference type="EMBL" id="KAJ9136163.1"/>
    </source>
</evidence>
<keyword evidence="13" id="KW-1185">Reference proteome</keyword>
<proteinExistence type="inferred from homology"/>
<dbReference type="PRINTS" id="PR00087">
    <property type="entry name" value="LIPOXYGENASE"/>
</dbReference>
<organism evidence="12 13">
    <name type="scientific">Hevea brasiliensis</name>
    <name type="common">Para rubber tree</name>
    <name type="synonym">Siphonia brasiliensis</name>
    <dbReference type="NCBI Taxonomy" id="3981"/>
    <lineage>
        <taxon>Eukaryota</taxon>
        <taxon>Viridiplantae</taxon>
        <taxon>Streptophyta</taxon>
        <taxon>Embryophyta</taxon>
        <taxon>Tracheophyta</taxon>
        <taxon>Spermatophyta</taxon>
        <taxon>Magnoliopsida</taxon>
        <taxon>eudicotyledons</taxon>
        <taxon>Gunneridae</taxon>
        <taxon>Pentapetalae</taxon>
        <taxon>rosids</taxon>
        <taxon>fabids</taxon>
        <taxon>Malpighiales</taxon>
        <taxon>Euphorbiaceae</taxon>
        <taxon>Crotonoideae</taxon>
        <taxon>Micrandreae</taxon>
        <taxon>Hevea</taxon>
    </lineage>
</organism>
<dbReference type="Pfam" id="PF00305">
    <property type="entry name" value="Lipoxygenase"/>
    <property type="match status" value="1"/>
</dbReference>
<dbReference type="InterPro" id="IPR036392">
    <property type="entry name" value="PLAT/LH2_dom_sf"/>
</dbReference>
<evidence type="ECO:0000256" key="8">
    <source>
        <dbReference type="ARBA" id="ARBA00023098"/>
    </source>
</evidence>
<evidence type="ECO:0000256" key="2">
    <source>
        <dbReference type="ARBA" id="ARBA00022516"/>
    </source>
</evidence>
<dbReference type="PANTHER" id="PTHR11771">
    <property type="entry name" value="LIPOXYGENASE"/>
    <property type="match status" value="1"/>
</dbReference>